<name>A0A6G0ZR31_APHCR</name>
<evidence type="ECO:0000256" key="2">
    <source>
        <dbReference type="SAM" id="MobiDB-lite"/>
    </source>
</evidence>
<gene>
    <name evidence="3" type="ORF">FWK35_00000669</name>
</gene>
<dbReference type="OrthoDB" id="6629682at2759"/>
<proteinExistence type="predicted"/>
<organism evidence="3 4">
    <name type="scientific">Aphis craccivora</name>
    <name type="common">Cowpea aphid</name>
    <dbReference type="NCBI Taxonomy" id="307492"/>
    <lineage>
        <taxon>Eukaryota</taxon>
        <taxon>Metazoa</taxon>
        <taxon>Ecdysozoa</taxon>
        <taxon>Arthropoda</taxon>
        <taxon>Hexapoda</taxon>
        <taxon>Insecta</taxon>
        <taxon>Pterygota</taxon>
        <taxon>Neoptera</taxon>
        <taxon>Paraneoptera</taxon>
        <taxon>Hemiptera</taxon>
        <taxon>Sternorrhyncha</taxon>
        <taxon>Aphidomorpha</taxon>
        <taxon>Aphidoidea</taxon>
        <taxon>Aphididae</taxon>
        <taxon>Aphidini</taxon>
        <taxon>Aphis</taxon>
        <taxon>Aphis</taxon>
    </lineage>
</organism>
<feature type="compositionally biased region" description="Polar residues" evidence="2">
    <location>
        <begin position="23"/>
        <end position="33"/>
    </location>
</feature>
<feature type="compositionally biased region" description="Low complexity" evidence="2">
    <location>
        <begin position="1"/>
        <end position="22"/>
    </location>
</feature>
<dbReference type="EMBL" id="VUJU01000013">
    <property type="protein sequence ID" value="KAF0774034.1"/>
    <property type="molecule type" value="Genomic_DNA"/>
</dbReference>
<sequence>MASVSSDAISSSTNTEITNNNEPMNSPVQLVDNNLDQSMENASPDTFNSPIRTEKVMSAYLTASEISVDDSPQRSFLKRRIRQLLNEIQIKNSKIKTLQQTIRRQDKKIFAMKEIIKNLKK</sequence>
<dbReference type="AlphaFoldDB" id="A0A6G0ZR31"/>
<evidence type="ECO:0000313" key="4">
    <source>
        <dbReference type="Proteomes" id="UP000478052"/>
    </source>
</evidence>
<comment type="caution">
    <text evidence="3">The sequence shown here is derived from an EMBL/GenBank/DDBJ whole genome shotgun (WGS) entry which is preliminary data.</text>
</comment>
<evidence type="ECO:0000313" key="3">
    <source>
        <dbReference type="EMBL" id="KAF0774034.1"/>
    </source>
</evidence>
<feature type="coiled-coil region" evidence="1">
    <location>
        <begin position="74"/>
        <end position="101"/>
    </location>
</feature>
<feature type="region of interest" description="Disordered" evidence="2">
    <location>
        <begin position="1"/>
        <end position="33"/>
    </location>
</feature>
<keyword evidence="1" id="KW-0175">Coiled coil</keyword>
<reference evidence="3 4" key="1">
    <citation type="submission" date="2019-08" db="EMBL/GenBank/DDBJ databases">
        <title>Whole genome of Aphis craccivora.</title>
        <authorList>
            <person name="Voronova N.V."/>
            <person name="Shulinski R.S."/>
            <person name="Bandarenka Y.V."/>
            <person name="Zhorov D.G."/>
            <person name="Warner D."/>
        </authorList>
    </citation>
    <scope>NUCLEOTIDE SEQUENCE [LARGE SCALE GENOMIC DNA]</scope>
    <source>
        <strain evidence="3">180601</strain>
        <tissue evidence="3">Whole Body</tissue>
    </source>
</reference>
<accession>A0A6G0ZR31</accession>
<evidence type="ECO:0000256" key="1">
    <source>
        <dbReference type="SAM" id="Coils"/>
    </source>
</evidence>
<dbReference type="Proteomes" id="UP000478052">
    <property type="component" value="Unassembled WGS sequence"/>
</dbReference>
<protein>
    <recommendedName>
        <fullName evidence="5">THAP-type domain-containing protein</fullName>
    </recommendedName>
</protein>
<keyword evidence="4" id="KW-1185">Reference proteome</keyword>
<evidence type="ECO:0008006" key="5">
    <source>
        <dbReference type="Google" id="ProtNLM"/>
    </source>
</evidence>